<evidence type="ECO:0000313" key="6">
    <source>
        <dbReference type="EMBL" id="KAJ3642731.1"/>
    </source>
</evidence>
<dbReference type="PANTHER" id="PTHR43206:SF1">
    <property type="entry name" value="4-AMINOBUTYRATE AMINOTRANSFERASE, MITOCHONDRIAL"/>
    <property type="match status" value="1"/>
</dbReference>
<dbReference type="EMBL" id="JALNTZ010000008">
    <property type="protein sequence ID" value="KAJ3642731.1"/>
    <property type="molecule type" value="Genomic_DNA"/>
</dbReference>
<evidence type="ECO:0000256" key="5">
    <source>
        <dbReference type="ARBA" id="ARBA00022898"/>
    </source>
</evidence>
<dbReference type="InterPro" id="IPR015424">
    <property type="entry name" value="PyrdxlP-dep_Trfase"/>
</dbReference>
<dbReference type="GO" id="GO:0009450">
    <property type="term" value="P:gamma-aminobutyric acid catabolic process"/>
    <property type="evidence" value="ECO:0007669"/>
    <property type="project" value="TreeGrafter"/>
</dbReference>
<name>A0AA38HTE3_9CUCU</name>
<dbReference type="SUPFAM" id="SSF53383">
    <property type="entry name" value="PLP-dependent transferases"/>
    <property type="match status" value="1"/>
</dbReference>
<evidence type="ECO:0000313" key="7">
    <source>
        <dbReference type="Proteomes" id="UP001168821"/>
    </source>
</evidence>
<keyword evidence="3" id="KW-0032">Aminotransferase</keyword>
<reference evidence="6" key="1">
    <citation type="journal article" date="2023" name="G3 (Bethesda)">
        <title>Whole genome assemblies of Zophobas morio and Tenebrio molitor.</title>
        <authorList>
            <person name="Kaur S."/>
            <person name="Stinson S.A."/>
            <person name="diCenzo G.C."/>
        </authorList>
    </citation>
    <scope>NUCLEOTIDE SEQUENCE</scope>
    <source>
        <strain evidence="6">QUZm001</strain>
    </source>
</reference>
<accession>A0AA38HTE3</accession>
<gene>
    <name evidence="6" type="ORF">Zmor_025489</name>
</gene>
<dbReference type="GO" id="GO:0030170">
    <property type="term" value="F:pyridoxal phosphate binding"/>
    <property type="evidence" value="ECO:0007669"/>
    <property type="project" value="InterPro"/>
</dbReference>
<dbReference type="Proteomes" id="UP001168821">
    <property type="component" value="Unassembled WGS sequence"/>
</dbReference>
<dbReference type="PANTHER" id="PTHR43206">
    <property type="entry name" value="AMINOTRANSFERASE"/>
    <property type="match status" value="1"/>
</dbReference>
<dbReference type="Pfam" id="PF00202">
    <property type="entry name" value="Aminotran_3"/>
    <property type="match status" value="1"/>
</dbReference>
<evidence type="ECO:0000256" key="1">
    <source>
        <dbReference type="ARBA" id="ARBA00001933"/>
    </source>
</evidence>
<organism evidence="6 7">
    <name type="scientific">Zophobas morio</name>
    <dbReference type="NCBI Taxonomy" id="2755281"/>
    <lineage>
        <taxon>Eukaryota</taxon>
        <taxon>Metazoa</taxon>
        <taxon>Ecdysozoa</taxon>
        <taxon>Arthropoda</taxon>
        <taxon>Hexapoda</taxon>
        <taxon>Insecta</taxon>
        <taxon>Pterygota</taxon>
        <taxon>Neoptera</taxon>
        <taxon>Endopterygota</taxon>
        <taxon>Coleoptera</taxon>
        <taxon>Polyphaga</taxon>
        <taxon>Cucujiformia</taxon>
        <taxon>Tenebrionidae</taxon>
        <taxon>Zophobas</taxon>
    </lineage>
</organism>
<protein>
    <submittedName>
        <fullName evidence="6">Uncharacterized protein</fullName>
    </submittedName>
</protein>
<dbReference type="GO" id="GO:0005739">
    <property type="term" value="C:mitochondrion"/>
    <property type="evidence" value="ECO:0007669"/>
    <property type="project" value="TreeGrafter"/>
</dbReference>
<comment type="caution">
    <text evidence="6">The sequence shown here is derived from an EMBL/GenBank/DDBJ whole genome shotgun (WGS) entry which is preliminary data.</text>
</comment>
<evidence type="ECO:0000256" key="4">
    <source>
        <dbReference type="ARBA" id="ARBA00022679"/>
    </source>
</evidence>
<comment type="cofactor">
    <cofactor evidence="1">
        <name>pyridoxal 5'-phosphate</name>
        <dbReference type="ChEBI" id="CHEBI:597326"/>
    </cofactor>
</comment>
<comment type="similarity">
    <text evidence="2">Belongs to the class-III pyridoxal-phosphate-dependent aminotransferase family.</text>
</comment>
<keyword evidence="4" id="KW-0808">Transferase</keyword>
<sequence length="138" mass="15888">MWSKIVKNRVSVRFWSSLVPDEPEGPCVLTDVPGPCSKKLKKDLGKMQYAGAVKLFGNYQKSIGNYLVDADDNVLLDMYAQISTLALGYNHPELLKVFQDEKNLVSYSKARNYMQKKHVITLIYRVSGKWQLHEQEEY</sequence>
<dbReference type="InterPro" id="IPR015421">
    <property type="entry name" value="PyrdxlP-dep_Trfase_major"/>
</dbReference>
<evidence type="ECO:0000256" key="3">
    <source>
        <dbReference type="ARBA" id="ARBA00022576"/>
    </source>
</evidence>
<keyword evidence="5" id="KW-0663">Pyridoxal phosphate</keyword>
<dbReference type="GO" id="GO:0008483">
    <property type="term" value="F:transaminase activity"/>
    <property type="evidence" value="ECO:0007669"/>
    <property type="project" value="UniProtKB-KW"/>
</dbReference>
<evidence type="ECO:0000256" key="2">
    <source>
        <dbReference type="ARBA" id="ARBA00008954"/>
    </source>
</evidence>
<keyword evidence="7" id="KW-1185">Reference proteome</keyword>
<proteinExistence type="inferred from homology"/>
<dbReference type="Gene3D" id="3.40.640.10">
    <property type="entry name" value="Type I PLP-dependent aspartate aminotransferase-like (Major domain)"/>
    <property type="match status" value="1"/>
</dbReference>
<dbReference type="Gene3D" id="3.90.1150.10">
    <property type="entry name" value="Aspartate Aminotransferase, domain 1"/>
    <property type="match status" value="1"/>
</dbReference>
<dbReference type="AlphaFoldDB" id="A0AA38HTE3"/>
<dbReference type="InterPro" id="IPR005814">
    <property type="entry name" value="Aminotrans_3"/>
</dbReference>
<dbReference type="InterPro" id="IPR015422">
    <property type="entry name" value="PyrdxlP-dep_Trfase_small"/>
</dbReference>